<dbReference type="Gene3D" id="3.20.20.80">
    <property type="entry name" value="Glycosidases"/>
    <property type="match status" value="1"/>
</dbReference>
<dbReference type="STRING" id="4540.A0A3L6T777"/>
<dbReference type="AlphaFoldDB" id="A0A3L6T777"/>
<gene>
    <name evidence="1" type="ORF">C2845_PM03G21690</name>
</gene>
<protein>
    <submittedName>
        <fullName evidence="1">Xylanase inhibitor protein 1-like</fullName>
    </submittedName>
</protein>
<accession>A0A3L6T777</accession>
<comment type="caution">
    <text evidence="1">The sequence shown here is derived from an EMBL/GenBank/DDBJ whole genome shotgun (WGS) entry which is preliminary data.</text>
</comment>
<name>A0A3L6T777_PANMI</name>
<dbReference type="GO" id="GO:0016798">
    <property type="term" value="F:hydrolase activity, acting on glycosyl bonds"/>
    <property type="evidence" value="ECO:0007669"/>
    <property type="project" value="UniProtKB-KW"/>
</dbReference>
<dbReference type="EMBL" id="PQIB02000002">
    <property type="protein sequence ID" value="RLN34064.1"/>
    <property type="molecule type" value="Genomic_DNA"/>
</dbReference>
<evidence type="ECO:0000313" key="1">
    <source>
        <dbReference type="EMBL" id="RLN34064.1"/>
    </source>
</evidence>
<sequence>MRSSTASTSSSTRARWTTTTCWPRGCGATTSSSAPGRRWSCRRRRGAGTRTTGVVTHINVSFYSDGYCTAYWQLEWDKWTRRRTPTPAGIYVGLPASEQVVGYVHPNPRTSNDGIIPVVQKAANYGEQTNYSSYDIQWA</sequence>
<dbReference type="Proteomes" id="UP000275267">
    <property type="component" value="Unassembled WGS sequence"/>
</dbReference>
<evidence type="ECO:0000313" key="2">
    <source>
        <dbReference type="Proteomes" id="UP000275267"/>
    </source>
</evidence>
<reference evidence="2" key="1">
    <citation type="journal article" date="2019" name="Nat. Commun.">
        <title>The genome of broomcorn millet.</title>
        <authorList>
            <person name="Zou C."/>
            <person name="Miki D."/>
            <person name="Li D."/>
            <person name="Tang Q."/>
            <person name="Xiao L."/>
            <person name="Rajput S."/>
            <person name="Deng P."/>
            <person name="Jia W."/>
            <person name="Huang R."/>
            <person name="Zhang M."/>
            <person name="Sun Y."/>
            <person name="Hu J."/>
            <person name="Fu X."/>
            <person name="Schnable P.S."/>
            <person name="Li F."/>
            <person name="Zhang H."/>
            <person name="Feng B."/>
            <person name="Zhu X."/>
            <person name="Liu R."/>
            <person name="Schnable J.C."/>
            <person name="Zhu J.-K."/>
            <person name="Zhang H."/>
        </authorList>
    </citation>
    <scope>NUCLEOTIDE SEQUENCE [LARGE SCALE GENOMIC DNA]</scope>
</reference>
<dbReference type="GO" id="GO:0045493">
    <property type="term" value="P:xylan catabolic process"/>
    <property type="evidence" value="ECO:0007669"/>
    <property type="project" value="UniProtKB-KW"/>
</dbReference>
<proteinExistence type="predicted"/>
<keyword evidence="2" id="KW-1185">Reference proteome</keyword>
<organism evidence="1 2">
    <name type="scientific">Panicum miliaceum</name>
    <name type="common">Proso millet</name>
    <name type="synonym">Broomcorn millet</name>
    <dbReference type="NCBI Taxonomy" id="4540"/>
    <lineage>
        <taxon>Eukaryota</taxon>
        <taxon>Viridiplantae</taxon>
        <taxon>Streptophyta</taxon>
        <taxon>Embryophyta</taxon>
        <taxon>Tracheophyta</taxon>
        <taxon>Spermatophyta</taxon>
        <taxon>Magnoliopsida</taxon>
        <taxon>Liliopsida</taxon>
        <taxon>Poales</taxon>
        <taxon>Poaceae</taxon>
        <taxon>PACMAD clade</taxon>
        <taxon>Panicoideae</taxon>
        <taxon>Panicodae</taxon>
        <taxon>Paniceae</taxon>
        <taxon>Panicinae</taxon>
        <taxon>Panicum</taxon>
        <taxon>Panicum sect. Panicum</taxon>
    </lineage>
</organism>